<reference evidence="3 4" key="1">
    <citation type="journal article" date="2020" name="Microorganisms">
        <title>Reliable Identification of Environmental Pseudomonas Isolates Using the rpoD Gene.</title>
        <authorList>
            <consortium name="The Broad Institute Genome Sequencing Platform"/>
            <person name="Girard L."/>
            <person name="Lood C."/>
            <person name="Rokni-Zadeh H."/>
            <person name="van Noort V."/>
            <person name="Lavigne R."/>
            <person name="De Mot R."/>
        </authorList>
    </citation>
    <scope>NUCLEOTIDE SEQUENCE [LARGE SCALE GENOMIC DNA]</scope>
    <source>
        <strain evidence="3 4">SWRI12</strain>
    </source>
</reference>
<gene>
    <name evidence="3" type="ORF">HU715_006245</name>
</gene>
<comment type="function">
    <text evidence="2">Involved in fatty acylation of protoxin at internal lysine residues, thereby converting it to the active toxin.</text>
</comment>
<evidence type="ECO:0000313" key="3">
    <source>
        <dbReference type="EMBL" id="MBV4494953.1"/>
    </source>
</evidence>
<dbReference type="GO" id="GO:0031640">
    <property type="term" value="P:killing of cells of another organism"/>
    <property type="evidence" value="ECO:0007669"/>
    <property type="project" value="UniProtKB-KW"/>
</dbReference>
<dbReference type="Pfam" id="PF02794">
    <property type="entry name" value="HlyC"/>
    <property type="match status" value="1"/>
</dbReference>
<comment type="caution">
    <text evidence="3">The sequence shown here is derived from an EMBL/GenBank/DDBJ whole genome shotgun (WGS) entry which is preliminary data.</text>
</comment>
<comment type="similarity">
    <text evidence="1 2">Belongs to the RTX toxin acyltransferase family.</text>
</comment>
<keyword evidence="2" id="KW-0808">Transferase</keyword>
<sequence>MKMEFDLRTECRCSITEEKAKFLGFASMVMFMCRQYSTFRMLTLGFWLSPAIDHRQIVFFFDRTGLPRGYVTWAYLAPDSEERLLTDPEFLLHPSEWNEGGRTWIIDFCFPVGGAREAIGRMKEIFRGEGVDRVYWARKRPYATHCGRLKSRSMKVRGLNY</sequence>
<comment type="subcellular location">
    <subcellularLocation>
        <location evidence="2">Cytoplasm</location>
    </subcellularLocation>
</comment>
<dbReference type="Proteomes" id="UP000636518">
    <property type="component" value="Unassembled WGS sequence"/>
</dbReference>
<dbReference type="GO" id="GO:0016746">
    <property type="term" value="F:acyltransferase activity"/>
    <property type="evidence" value="ECO:0007669"/>
    <property type="project" value="UniProtKB-UniRule"/>
</dbReference>
<evidence type="ECO:0000256" key="2">
    <source>
        <dbReference type="RuleBase" id="RU368102"/>
    </source>
</evidence>
<protein>
    <recommendedName>
        <fullName evidence="2">RTX toxin-activating lysine-acyltransferase</fullName>
        <ecNumber evidence="2">2.3.1.-</ecNumber>
    </recommendedName>
</protein>
<dbReference type="EC" id="2.3.1.-" evidence="2"/>
<dbReference type="GO" id="GO:0005737">
    <property type="term" value="C:cytoplasm"/>
    <property type="evidence" value="ECO:0007669"/>
    <property type="project" value="UniProtKB-SubCell"/>
</dbReference>
<dbReference type="InterPro" id="IPR003996">
    <property type="entry name" value="RTX_toxin-activating_protC_bac"/>
</dbReference>
<keyword evidence="2" id="KW-0204">Cytolysis</keyword>
<evidence type="ECO:0000313" key="4">
    <source>
        <dbReference type="Proteomes" id="UP000636518"/>
    </source>
</evidence>
<organism evidence="3 4">
    <name type="scientific">Pseudomonas zanjanensis</name>
    <dbReference type="NCBI Taxonomy" id="2745496"/>
    <lineage>
        <taxon>Bacteria</taxon>
        <taxon>Pseudomonadati</taxon>
        <taxon>Pseudomonadota</taxon>
        <taxon>Gammaproteobacteria</taxon>
        <taxon>Pseudomonadales</taxon>
        <taxon>Pseudomonadaceae</taxon>
        <taxon>Pseudomonas</taxon>
    </lineage>
</organism>
<keyword evidence="4" id="KW-1185">Reference proteome</keyword>
<keyword evidence="2" id="KW-0963">Cytoplasm</keyword>
<keyword evidence="2" id="KW-0012">Acyltransferase</keyword>
<dbReference type="EMBL" id="JABWRB020000001">
    <property type="protein sequence ID" value="MBV4494953.1"/>
    <property type="molecule type" value="Genomic_DNA"/>
</dbReference>
<dbReference type="AlphaFoldDB" id="A0A9E2ST26"/>
<evidence type="ECO:0000256" key="1">
    <source>
        <dbReference type="ARBA" id="ARBA00005686"/>
    </source>
</evidence>
<name>A0A9E2ST26_9PSED</name>
<dbReference type="GO" id="GO:0009404">
    <property type="term" value="P:toxin metabolic process"/>
    <property type="evidence" value="ECO:0007669"/>
    <property type="project" value="UniProtKB-UniRule"/>
</dbReference>
<proteinExistence type="inferred from homology"/>
<accession>A0A9E2ST26</accession>